<keyword evidence="1" id="KW-0812">Transmembrane</keyword>
<feature type="transmembrane region" description="Helical" evidence="1">
    <location>
        <begin position="78"/>
        <end position="108"/>
    </location>
</feature>
<reference evidence="2 3" key="1">
    <citation type="journal article" date="2022" name="Allergy">
        <title>Genome assembly and annotation of Periplaneta americana reveal a comprehensive cockroach allergen profile.</title>
        <authorList>
            <person name="Wang L."/>
            <person name="Xiong Q."/>
            <person name="Saelim N."/>
            <person name="Wang L."/>
            <person name="Nong W."/>
            <person name="Wan A.T."/>
            <person name="Shi M."/>
            <person name="Liu X."/>
            <person name="Cao Q."/>
            <person name="Hui J.H.L."/>
            <person name="Sookrung N."/>
            <person name="Leung T.F."/>
            <person name="Tungtrongchitr A."/>
            <person name="Tsui S.K.W."/>
        </authorList>
    </citation>
    <scope>NUCLEOTIDE SEQUENCE [LARGE SCALE GENOMIC DNA]</scope>
    <source>
        <strain evidence="2">PWHHKU_190912</strain>
    </source>
</reference>
<comment type="caution">
    <text evidence="2">The sequence shown here is derived from an EMBL/GenBank/DDBJ whole genome shotgun (WGS) entry which is preliminary data.</text>
</comment>
<protein>
    <submittedName>
        <fullName evidence="2">Uncharacterized protein</fullName>
    </submittedName>
</protein>
<evidence type="ECO:0000256" key="1">
    <source>
        <dbReference type="SAM" id="Phobius"/>
    </source>
</evidence>
<keyword evidence="1" id="KW-1133">Transmembrane helix</keyword>
<feature type="transmembrane region" description="Helical" evidence="1">
    <location>
        <begin position="43"/>
        <end position="71"/>
    </location>
</feature>
<proteinExistence type="predicted"/>
<dbReference type="EMBL" id="JAJSOF020000037">
    <property type="protein sequence ID" value="KAJ4428388.1"/>
    <property type="molecule type" value="Genomic_DNA"/>
</dbReference>
<keyword evidence="1" id="KW-0472">Membrane</keyword>
<organism evidence="2 3">
    <name type="scientific">Periplaneta americana</name>
    <name type="common">American cockroach</name>
    <name type="synonym">Blatta americana</name>
    <dbReference type="NCBI Taxonomy" id="6978"/>
    <lineage>
        <taxon>Eukaryota</taxon>
        <taxon>Metazoa</taxon>
        <taxon>Ecdysozoa</taxon>
        <taxon>Arthropoda</taxon>
        <taxon>Hexapoda</taxon>
        <taxon>Insecta</taxon>
        <taxon>Pterygota</taxon>
        <taxon>Neoptera</taxon>
        <taxon>Polyneoptera</taxon>
        <taxon>Dictyoptera</taxon>
        <taxon>Blattodea</taxon>
        <taxon>Blattoidea</taxon>
        <taxon>Blattidae</taxon>
        <taxon>Blattinae</taxon>
        <taxon>Periplaneta</taxon>
    </lineage>
</organism>
<sequence length="378" mass="42888">MIVMIIFVIVIVDIVIFVVIVIIAIVFIVIFFFIWIFIMIVNIITIIIVIVIFVFIVIIINVILAVVIFVFIVNLVAILFYVINVIVVIVSFVIIMIVIVIVVIVVFIVIVTVAIVIVVTYMICADIVVFVAIITVIIHDLRRHRRCQNVRQFPKSCVPLLPAINRAPLYRLSSKRSSSIIRKGSFGYKDGAPLYRLSSKRSSSIIRKGSFGYKDGYVLQHDGPPAHSSRQNAKTISEELYVVLSREVECALKSVVEFMKINFERNHLPLLNTFLGLHVIGTDSSYNTVPSAESTTRTPKTPATLRSQSVLVRRDENSPKYLNLVSEVNYKTELIAKFQEKTRNRSDANIRDSCTEGPQLREYLDDDRSNRDCSRLRP</sequence>
<dbReference type="Proteomes" id="UP001148838">
    <property type="component" value="Unassembled WGS sequence"/>
</dbReference>
<keyword evidence="3" id="KW-1185">Reference proteome</keyword>
<evidence type="ECO:0000313" key="3">
    <source>
        <dbReference type="Proteomes" id="UP001148838"/>
    </source>
</evidence>
<name>A0ABQ8S398_PERAM</name>
<feature type="transmembrane region" description="Helical" evidence="1">
    <location>
        <begin position="114"/>
        <end position="138"/>
    </location>
</feature>
<gene>
    <name evidence="2" type="ORF">ANN_24408</name>
</gene>
<feature type="transmembrane region" description="Helical" evidence="1">
    <location>
        <begin position="7"/>
        <end position="37"/>
    </location>
</feature>
<accession>A0ABQ8S398</accession>
<evidence type="ECO:0000313" key="2">
    <source>
        <dbReference type="EMBL" id="KAJ4428388.1"/>
    </source>
</evidence>